<reference evidence="7" key="1">
    <citation type="submission" date="2020-11" db="EMBL/GenBank/DDBJ databases">
        <authorList>
            <person name="Tran Van P."/>
        </authorList>
    </citation>
    <scope>NUCLEOTIDE SEQUENCE</scope>
</reference>
<comment type="cofactor">
    <cofactor evidence="1 5">
        <name>FAD</name>
        <dbReference type="ChEBI" id="CHEBI:57692"/>
    </cofactor>
</comment>
<dbReference type="PANTHER" id="PTHR11552">
    <property type="entry name" value="GLUCOSE-METHANOL-CHOLINE GMC OXIDOREDUCTASE"/>
    <property type="match status" value="1"/>
</dbReference>
<dbReference type="Pfam" id="PF00732">
    <property type="entry name" value="GMC_oxred_N"/>
    <property type="match status" value="1"/>
</dbReference>
<dbReference type="SUPFAM" id="SSF54373">
    <property type="entry name" value="FAD-linked reductases, C-terminal domain"/>
    <property type="match status" value="1"/>
</dbReference>
<dbReference type="AlphaFoldDB" id="A0A7R9L3B1"/>
<name>A0A7R9L3B1_9ACAR</name>
<dbReference type="InterPro" id="IPR000172">
    <property type="entry name" value="GMC_OxRdtase_N"/>
</dbReference>
<feature type="domain" description="Glucose-methanol-choline oxidoreductase N-terminal" evidence="6">
    <location>
        <begin position="167"/>
        <end position="181"/>
    </location>
</feature>
<dbReference type="Proteomes" id="UP000759131">
    <property type="component" value="Unassembled WGS sequence"/>
</dbReference>
<dbReference type="GO" id="GO:0050660">
    <property type="term" value="F:flavin adenine dinucleotide binding"/>
    <property type="evidence" value="ECO:0007669"/>
    <property type="project" value="InterPro"/>
</dbReference>
<keyword evidence="8" id="KW-1185">Reference proteome</keyword>
<dbReference type="Gene3D" id="3.30.560.10">
    <property type="entry name" value="Glucose Oxidase, domain 3"/>
    <property type="match status" value="1"/>
</dbReference>
<evidence type="ECO:0000259" key="6">
    <source>
        <dbReference type="PROSITE" id="PS00624"/>
    </source>
</evidence>
<dbReference type="PANTHER" id="PTHR11552:SF147">
    <property type="entry name" value="CHOLINE DEHYDROGENASE, MITOCHONDRIAL"/>
    <property type="match status" value="1"/>
</dbReference>
<evidence type="ECO:0000256" key="1">
    <source>
        <dbReference type="ARBA" id="ARBA00001974"/>
    </source>
</evidence>
<dbReference type="PIRSF" id="PIRSF000137">
    <property type="entry name" value="Alcohol_oxidase"/>
    <property type="match status" value="1"/>
</dbReference>
<dbReference type="SUPFAM" id="SSF51905">
    <property type="entry name" value="FAD/NAD(P)-binding domain"/>
    <property type="match status" value="1"/>
</dbReference>
<keyword evidence="3" id="KW-0285">Flavoprotein</keyword>
<dbReference type="Pfam" id="PF05199">
    <property type="entry name" value="GMC_oxred_C"/>
    <property type="match status" value="2"/>
</dbReference>
<gene>
    <name evidence="7" type="ORF">OSB1V03_LOCUS14730</name>
</gene>
<accession>A0A7R9L3B1</accession>
<evidence type="ECO:0000256" key="4">
    <source>
        <dbReference type="ARBA" id="ARBA00022827"/>
    </source>
</evidence>
<protein>
    <recommendedName>
        <fullName evidence="6">Glucose-methanol-choline oxidoreductase N-terminal domain-containing protein</fullName>
    </recommendedName>
</protein>
<feature type="binding site" evidence="5">
    <location>
        <position position="132"/>
    </location>
    <ligand>
        <name>FAD</name>
        <dbReference type="ChEBI" id="CHEBI:57692"/>
    </ligand>
</feature>
<dbReference type="Gene3D" id="3.50.50.60">
    <property type="entry name" value="FAD/NAD(P)-binding domain"/>
    <property type="match status" value="2"/>
</dbReference>
<dbReference type="InterPro" id="IPR007867">
    <property type="entry name" value="GMC_OxRtase_C"/>
</dbReference>
<evidence type="ECO:0000313" key="8">
    <source>
        <dbReference type="Proteomes" id="UP000759131"/>
    </source>
</evidence>
<evidence type="ECO:0000256" key="3">
    <source>
        <dbReference type="ARBA" id="ARBA00022630"/>
    </source>
</evidence>
<comment type="similarity">
    <text evidence="2">Belongs to the GMC oxidoreductase family.</text>
</comment>
<dbReference type="InterPro" id="IPR012132">
    <property type="entry name" value="GMC_OxRdtase"/>
</dbReference>
<evidence type="ECO:0000256" key="2">
    <source>
        <dbReference type="ARBA" id="ARBA00010790"/>
    </source>
</evidence>
<evidence type="ECO:0000313" key="7">
    <source>
        <dbReference type="EMBL" id="CAD7634334.1"/>
    </source>
</evidence>
<dbReference type="EMBL" id="CAJPIZ010014421">
    <property type="protein sequence ID" value="CAG2114764.1"/>
    <property type="molecule type" value="Genomic_DNA"/>
</dbReference>
<dbReference type="EMBL" id="OC868996">
    <property type="protein sequence ID" value="CAD7634334.1"/>
    <property type="molecule type" value="Genomic_DNA"/>
</dbReference>
<organism evidence="7">
    <name type="scientific">Medioppia subpectinata</name>
    <dbReference type="NCBI Taxonomy" id="1979941"/>
    <lineage>
        <taxon>Eukaryota</taxon>
        <taxon>Metazoa</taxon>
        <taxon>Ecdysozoa</taxon>
        <taxon>Arthropoda</taxon>
        <taxon>Chelicerata</taxon>
        <taxon>Arachnida</taxon>
        <taxon>Acari</taxon>
        <taxon>Acariformes</taxon>
        <taxon>Sarcoptiformes</taxon>
        <taxon>Oribatida</taxon>
        <taxon>Brachypylina</taxon>
        <taxon>Oppioidea</taxon>
        <taxon>Oppiidae</taxon>
        <taxon>Medioppia</taxon>
    </lineage>
</organism>
<dbReference type="PROSITE" id="PS00624">
    <property type="entry name" value="GMC_OXRED_2"/>
    <property type="match status" value="1"/>
</dbReference>
<keyword evidence="4 5" id="KW-0274">FAD</keyword>
<dbReference type="GO" id="GO:0016614">
    <property type="term" value="F:oxidoreductase activity, acting on CH-OH group of donors"/>
    <property type="evidence" value="ECO:0007669"/>
    <property type="project" value="InterPro"/>
</dbReference>
<dbReference type="InterPro" id="IPR036188">
    <property type="entry name" value="FAD/NAD-bd_sf"/>
</dbReference>
<proteinExistence type="inferred from homology"/>
<feature type="non-terminal residue" evidence="7">
    <location>
        <position position="1"/>
    </location>
</feature>
<evidence type="ECO:0000256" key="5">
    <source>
        <dbReference type="PIRSR" id="PIRSR000137-2"/>
    </source>
</evidence>
<dbReference type="OrthoDB" id="269227at2759"/>
<sequence>MIFNRGNSRGYDEWANTYGAVGWSYRDVLPVFREWENNTNATIVNNNPGYHGTHGPIEITSPQNADKIISIIGESAVELGFNYTDINGPNQIGFMDTESFVTTQGFRSGTGNVFIDPNPHPNNLHIVCKALVSKILFNGLTAIGVEFIVNDISYTVYANREVIVSAGAINTPQILMLSGIGPRQHLENVDIPVLLDLPVGDNYESHPNLGLTVNIRPEYSYLINKPPELNVKQLGELYYNKSGPLARHNNAVIIYSTQHNWDKQWPNVNLFMKPVAGTIVTTSNLVRIKSKGTIRLQSTDPMTSPLINPKWLDDVDDFINLLDAAKMQFYIFERTQLAQYIQPLPSFASIGCPVCPLRRYMYECVEGLKCYIRYNTHTAFHSAGSCRMGAIERPDVVVDPQLRVKGAGSCRMGAIERPDVVVDPQLRVKGANNLRVCDASVFPVIPNANTASASITVGYKCAQFIKDYYHLK</sequence>